<reference evidence="4" key="1">
    <citation type="submission" date="2017-03" db="EMBL/GenBank/DDBJ databases">
        <title>Genomes of endolithic fungi from Antarctica.</title>
        <authorList>
            <person name="Coleine C."/>
            <person name="Masonjones S."/>
            <person name="Stajich J.E."/>
        </authorList>
    </citation>
    <scope>NUCLEOTIDE SEQUENCE [LARGE SCALE GENOMIC DNA]</scope>
    <source>
        <strain evidence="4">CCFEE 5527</strain>
    </source>
</reference>
<feature type="region of interest" description="Disordered" evidence="1">
    <location>
        <begin position="1"/>
        <end position="96"/>
    </location>
</feature>
<evidence type="ECO:0000259" key="2">
    <source>
        <dbReference type="PROSITE" id="PS51061"/>
    </source>
</evidence>
<dbReference type="SUPFAM" id="SSF82708">
    <property type="entry name" value="R3H domain"/>
    <property type="match status" value="1"/>
</dbReference>
<organism evidence="3 4">
    <name type="scientific">Cryoendolithus antarcticus</name>
    <dbReference type="NCBI Taxonomy" id="1507870"/>
    <lineage>
        <taxon>Eukaryota</taxon>
        <taxon>Fungi</taxon>
        <taxon>Dikarya</taxon>
        <taxon>Ascomycota</taxon>
        <taxon>Pezizomycotina</taxon>
        <taxon>Dothideomycetes</taxon>
        <taxon>Dothideomycetidae</taxon>
        <taxon>Cladosporiales</taxon>
        <taxon>Cladosporiaceae</taxon>
        <taxon>Cryoendolithus</taxon>
    </lineage>
</organism>
<protein>
    <recommendedName>
        <fullName evidence="2">R3H domain-containing protein</fullName>
    </recommendedName>
</protein>
<feature type="region of interest" description="Disordered" evidence="1">
    <location>
        <begin position="477"/>
        <end position="498"/>
    </location>
</feature>
<feature type="region of interest" description="Disordered" evidence="1">
    <location>
        <begin position="125"/>
        <end position="157"/>
    </location>
</feature>
<dbReference type="OrthoDB" id="6512771at2759"/>
<dbReference type="InParanoid" id="A0A1V8T7H4"/>
<dbReference type="InterPro" id="IPR001374">
    <property type="entry name" value="R3H_dom"/>
</dbReference>
<dbReference type="InterPro" id="IPR036867">
    <property type="entry name" value="R3H_dom_sf"/>
</dbReference>
<dbReference type="PANTHER" id="PTHR12360">
    <property type="entry name" value="NUCLEAR TRANSCRIPTION FACTOR, X-BOX BINDING 1 NFX1"/>
    <property type="match status" value="1"/>
</dbReference>
<dbReference type="GO" id="GO:0000977">
    <property type="term" value="F:RNA polymerase II transcription regulatory region sequence-specific DNA binding"/>
    <property type="evidence" value="ECO:0007669"/>
    <property type="project" value="TreeGrafter"/>
</dbReference>
<dbReference type="InterPro" id="IPR013083">
    <property type="entry name" value="Znf_RING/FYVE/PHD"/>
</dbReference>
<dbReference type="STRING" id="1507870.A0A1V8T7H4"/>
<dbReference type="EMBL" id="NAJO01000014">
    <property type="protein sequence ID" value="OQO07357.1"/>
    <property type="molecule type" value="Genomic_DNA"/>
</dbReference>
<dbReference type="Gene3D" id="3.30.1370.50">
    <property type="entry name" value="R3H-like domain"/>
    <property type="match status" value="1"/>
</dbReference>
<feature type="region of interest" description="Disordered" evidence="1">
    <location>
        <begin position="736"/>
        <end position="756"/>
    </location>
</feature>
<dbReference type="FunFam" id="3.30.1370.50:FF:000006">
    <property type="entry name" value="NF-X1 finger transcription factor"/>
    <property type="match status" value="1"/>
</dbReference>
<keyword evidence="4" id="KW-1185">Reference proteome</keyword>
<dbReference type="SMART" id="SM00393">
    <property type="entry name" value="R3H"/>
    <property type="match status" value="1"/>
</dbReference>
<dbReference type="CDD" id="cd16492">
    <property type="entry name" value="RING-CH-C4HC3_NFX1-like"/>
    <property type="match status" value="1"/>
</dbReference>
<feature type="compositionally biased region" description="Basic residues" evidence="1">
    <location>
        <begin position="17"/>
        <end position="28"/>
    </location>
</feature>
<dbReference type="AlphaFoldDB" id="A0A1V8T7H4"/>
<dbReference type="PANTHER" id="PTHR12360:SF12">
    <property type="entry name" value="TRANSCRIPTIONAL REPRESSOR NF-X1"/>
    <property type="match status" value="1"/>
</dbReference>
<dbReference type="GO" id="GO:0005634">
    <property type="term" value="C:nucleus"/>
    <property type="evidence" value="ECO:0007669"/>
    <property type="project" value="TreeGrafter"/>
</dbReference>
<proteinExistence type="predicted"/>
<evidence type="ECO:0000313" key="4">
    <source>
        <dbReference type="Proteomes" id="UP000192596"/>
    </source>
</evidence>
<dbReference type="GO" id="GO:0000122">
    <property type="term" value="P:negative regulation of transcription by RNA polymerase II"/>
    <property type="evidence" value="ECO:0007669"/>
    <property type="project" value="TreeGrafter"/>
</dbReference>
<sequence length="756" mass="81537">MQVDTATSQPAADQRPRTNRPRGPRRGRGGANSGAALGFRPASVAPVDQSASATASSADNSASEGPAQNASSRRGRGRGTRPASHLPDRTVNGRRFGGQLTQEGEAVNGATANQFQADAVEFVPGQQHAPRSQPKQAPRQRLPPKRRASKSLAPDIATRTHEDIDNGHYECPICTSDVQRNSKVWSCHTCWTVFHLTCVKKWSANEGSAAAQQNLENGDLPPRQWRCPGCNLPKDVLPKAYTCCTTARDLAMRVCAEVAKSLCLPDAIVVSRRRISFAEIEEMRRRANCGNRAQKAMQRSRPGPAHSFAIMSAIAASIAAYTDAQKQEMKCGASKAGEGNNGKSLPCNDECARLERNRRLAVALHIDQSVHVEGGDHIPYTTETLNLFAEHIKWSQIQEREFRVFATSDEERRLRFKPMKSRERNFIHSLANDFGLDSESMDPEPHRHVMVWKTPRFVSAPNKTLAESLRIRQAQRAAAGSAYNSETESARKSKANETAEPCNSFVISHPRFGLTVEELRQEVASVLPLGSALAFDISFLPNEEVVLKATSPSTSPTELEYTLKDLKPTLATAIAAKSYGILQLCATDSSLNITYRESDAIADGWSRVAAKSSGPKFLTSKPSYAASNTFAALSGVGNGKVTFAKKAPVVVKARSKEKMRREEVVEDWEAAVTEEEAKEKGEHIAEGVVTPAALVTVAPVTVAPITVAPGEAELAEAADAGPHASPDIVELGASVELAGDAATEGGEEAEKLSPAA</sequence>
<feature type="domain" description="R3H" evidence="2">
    <location>
        <begin position="392"/>
        <end position="455"/>
    </location>
</feature>
<name>A0A1V8T7H4_9PEZI</name>
<dbReference type="PROSITE" id="PS51061">
    <property type="entry name" value="R3H"/>
    <property type="match status" value="1"/>
</dbReference>
<dbReference type="Pfam" id="PF01424">
    <property type="entry name" value="R3H"/>
    <property type="match status" value="1"/>
</dbReference>
<dbReference type="InterPro" id="IPR034078">
    <property type="entry name" value="NFX1_fam"/>
</dbReference>
<gene>
    <name evidence="3" type="ORF">B0A48_07054</name>
</gene>
<evidence type="ECO:0000256" key="1">
    <source>
        <dbReference type="SAM" id="MobiDB-lite"/>
    </source>
</evidence>
<feature type="compositionally biased region" description="Basic and acidic residues" evidence="1">
    <location>
        <begin position="488"/>
        <end position="497"/>
    </location>
</feature>
<feature type="compositionally biased region" description="Low complexity" evidence="1">
    <location>
        <begin position="50"/>
        <end position="63"/>
    </location>
</feature>
<comment type="caution">
    <text evidence="3">The sequence shown here is derived from an EMBL/GenBank/DDBJ whole genome shotgun (WGS) entry which is preliminary data.</text>
</comment>
<dbReference type="GO" id="GO:0000981">
    <property type="term" value="F:DNA-binding transcription factor activity, RNA polymerase II-specific"/>
    <property type="evidence" value="ECO:0007669"/>
    <property type="project" value="TreeGrafter"/>
</dbReference>
<feature type="compositionally biased region" description="Polar residues" evidence="1">
    <location>
        <begin position="1"/>
        <end position="11"/>
    </location>
</feature>
<accession>A0A1V8T7H4</accession>
<evidence type="ECO:0000313" key="3">
    <source>
        <dbReference type="EMBL" id="OQO07357.1"/>
    </source>
</evidence>
<dbReference type="Proteomes" id="UP000192596">
    <property type="component" value="Unassembled WGS sequence"/>
</dbReference>
<dbReference type="Gene3D" id="3.30.40.10">
    <property type="entry name" value="Zinc/RING finger domain, C3HC4 (zinc finger)"/>
    <property type="match status" value="1"/>
</dbReference>